<dbReference type="EMBL" id="QXGH01000042">
    <property type="protein sequence ID" value="RHW23660.1"/>
    <property type="molecule type" value="Genomic_DNA"/>
</dbReference>
<dbReference type="RefSeq" id="WP_118928677.1">
    <property type="nucleotide sequence ID" value="NZ_QXGH01000042.1"/>
</dbReference>
<accession>A0A417XTL4</accession>
<gene>
    <name evidence="3" type="ORF">D0Z08_28520</name>
</gene>
<protein>
    <submittedName>
        <fullName evidence="3">SDR family oxidoreductase</fullName>
    </submittedName>
</protein>
<keyword evidence="4" id="KW-1185">Reference proteome</keyword>
<evidence type="ECO:0000256" key="2">
    <source>
        <dbReference type="ARBA" id="ARBA00023002"/>
    </source>
</evidence>
<dbReference type="OrthoDB" id="9803333at2"/>
<comment type="caution">
    <text evidence="3">The sequence shown here is derived from an EMBL/GenBank/DDBJ whole genome shotgun (WGS) entry which is preliminary data.</text>
</comment>
<keyword evidence="2" id="KW-0560">Oxidoreductase</keyword>
<dbReference type="PROSITE" id="PS00061">
    <property type="entry name" value="ADH_SHORT"/>
    <property type="match status" value="1"/>
</dbReference>
<dbReference type="PRINTS" id="PR00081">
    <property type="entry name" value="GDHRDH"/>
</dbReference>
<dbReference type="PRINTS" id="PR00080">
    <property type="entry name" value="SDRFAMILY"/>
</dbReference>
<evidence type="ECO:0000313" key="4">
    <source>
        <dbReference type="Proteomes" id="UP000283644"/>
    </source>
</evidence>
<dbReference type="InterPro" id="IPR036291">
    <property type="entry name" value="NAD(P)-bd_dom_sf"/>
</dbReference>
<reference evidence="3 4" key="1">
    <citation type="submission" date="2018-09" db="EMBL/GenBank/DDBJ databases">
        <title>Genome sequencing of Nocardioides immobilis CCTCC AB 2017083 for comparison to Nocardioides silvaticus.</title>
        <authorList>
            <person name="Li C."/>
            <person name="Wang G."/>
        </authorList>
    </citation>
    <scope>NUCLEOTIDE SEQUENCE [LARGE SCALE GENOMIC DNA]</scope>
    <source>
        <strain evidence="3 4">CCTCC AB 2017083</strain>
    </source>
</reference>
<dbReference type="Gene3D" id="3.40.50.720">
    <property type="entry name" value="NAD(P)-binding Rossmann-like Domain"/>
    <property type="match status" value="1"/>
</dbReference>
<dbReference type="Proteomes" id="UP000283644">
    <property type="component" value="Unassembled WGS sequence"/>
</dbReference>
<dbReference type="FunFam" id="3.40.50.720:FF:000084">
    <property type="entry name" value="Short-chain dehydrogenase reductase"/>
    <property type="match status" value="1"/>
</dbReference>
<organism evidence="3 4">
    <name type="scientific">Nocardioides immobilis</name>
    <dbReference type="NCBI Taxonomy" id="2049295"/>
    <lineage>
        <taxon>Bacteria</taxon>
        <taxon>Bacillati</taxon>
        <taxon>Actinomycetota</taxon>
        <taxon>Actinomycetes</taxon>
        <taxon>Propionibacteriales</taxon>
        <taxon>Nocardioidaceae</taxon>
        <taxon>Nocardioides</taxon>
    </lineage>
</organism>
<dbReference type="AlphaFoldDB" id="A0A417XTL4"/>
<evidence type="ECO:0000313" key="3">
    <source>
        <dbReference type="EMBL" id="RHW23660.1"/>
    </source>
</evidence>
<proteinExistence type="inferred from homology"/>
<name>A0A417XTL4_9ACTN</name>
<dbReference type="InterPro" id="IPR020904">
    <property type="entry name" value="Sc_DH/Rdtase_CS"/>
</dbReference>
<sequence>MTNDFEGKVALITGAGAGIGRAVVLRLAEARATIVGVDRDAVALAETAGMIGGRMTQSIVDLTDPVACASVVADAVEAHGRLDILGNIAGMACAELLADVTIDQYRRMMAVNADAPFFLTQAAMPHLVRSNGSVISLASTAGVIGQAFTSTYCMSKAAVIQMTKALAMEFLKTGVRINAIAPGGINTPLIQNFTVPDGVDMDLMGRYAGVRGVGEPEDVAALFAFLVSDEGKGFHGAVLNLDHGVTAG</sequence>
<dbReference type="SUPFAM" id="SSF51735">
    <property type="entry name" value="NAD(P)-binding Rossmann-fold domains"/>
    <property type="match status" value="1"/>
</dbReference>
<evidence type="ECO:0000256" key="1">
    <source>
        <dbReference type="ARBA" id="ARBA00006484"/>
    </source>
</evidence>
<dbReference type="GO" id="GO:0016491">
    <property type="term" value="F:oxidoreductase activity"/>
    <property type="evidence" value="ECO:0007669"/>
    <property type="project" value="UniProtKB-KW"/>
</dbReference>
<comment type="similarity">
    <text evidence="1">Belongs to the short-chain dehydrogenases/reductases (SDR) family.</text>
</comment>
<dbReference type="CDD" id="cd05233">
    <property type="entry name" value="SDR_c"/>
    <property type="match status" value="1"/>
</dbReference>
<dbReference type="Pfam" id="PF13561">
    <property type="entry name" value="adh_short_C2"/>
    <property type="match status" value="1"/>
</dbReference>
<dbReference type="InterPro" id="IPR002347">
    <property type="entry name" value="SDR_fam"/>
</dbReference>
<dbReference type="PANTHER" id="PTHR43975:SF2">
    <property type="entry name" value="EG:BACR7A4.14 PROTEIN-RELATED"/>
    <property type="match status" value="1"/>
</dbReference>
<dbReference type="PANTHER" id="PTHR43975">
    <property type="entry name" value="ZGC:101858"/>
    <property type="match status" value="1"/>
</dbReference>